<evidence type="ECO:0000256" key="1">
    <source>
        <dbReference type="SAM" id="MobiDB-lite"/>
    </source>
</evidence>
<keyword evidence="2" id="KW-0812">Transmembrane</keyword>
<organism evidence="3 4">
    <name type="scientific">Streptomyces yaizuensis</name>
    <dbReference type="NCBI Taxonomy" id="2989713"/>
    <lineage>
        <taxon>Bacteria</taxon>
        <taxon>Bacillati</taxon>
        <taxon>Actinomycetota</taxon>
        <taxon>Actinomycetes</taxon>
        <taxon>Kitasatosporales</taxon>
        <taxon>Streptomycetaceae</taxon>
        <taxon>Streptomyces</taxon>
    </lineage>
</organism>
<evidence type="ECO:0000313" key="3">
    <source>
        <dbReference type="EMBL" id="GLF96671.1"/>
    </source>
</evidence>
<dbReference type="RefSeq" id="WP_323448691.1">
    <property type="nucleotide sequence ID" value="NZ_BSBI01000008.1"/>
</dbReference>
<feature type="compositionally biased region" description="Basic and acidic residues" evidence="1">
    <location>
        <begin position="1"/>
        <end position="10"/>
    </location>
</feature>
<keyword evidence="2" id="KW-1133">Transmembrane helix</keyword>
<gene>
    <name evidence="3" type="ORF">SYYSPA8_20260</name>
</gene>
<keyword evidence="4" id="KW-1185">Reference proteome</keyword>
<keyword evidence="2" id="KW-0472">Membrane</keyword>
<evidence type="ECO:0000313" key="4">
    <source>
        <dbReference type="Proteomes" id="UP001291653"/>
    </source>
</evidence>
<reference evidence="3 4" key="1">
    <citation type="submission" date="2022-10" db="EMBL/GenBank/DDBJ databases">
        <title>Draft genome sequence of Streptomyces sp. YSPA8.</title>
        <authorList>
            <person name="Moriuchi R."/>
            <person name="Dohra H."/>
            <person name="Yamamura H."/>
            <person name="Kodani S."/>
        </authorList>
    </citation>
    <scope>NUCLEOTIDE SEQUENCE [LARGE SCALE GENOMIC DNA]</scope>
    <source>
        <strain evidence="3 4">YSPA8</strain>
    </source>
</reference>
<accession>A0ABQ5P252</accession>
<protein>
    <submittedName>
        <fullName evidence="3">DUF5819 family protein</fullName>
    </submittedName>
</protein>
<proteinExistence type="predicted"/>
<evidence type="ECO:0000256" key="2">
    <source>
        <dbReference type="SAM" id="Phobius"/>
    </source>
</evidence>
<dbReference type="Proteomes" id="UP001291653">
    <property type="component" value="Unassembled WGS sequence"/>
</dbReference>
<dbReference type="Pfam" id="PF19136">
    <property type="entry name" value="DUF5819"/>
    <property type="match status" value="1"/>
</dbReference>
<name>A0ABQ5P252_9ACTN</name>
<sequence>MGSYEDRRADGAPIPWPEARQGPPGHPPAHGGHPPSTGIFALSPPYRITAALALTLVAALAAVHLTMVFLHVAPPNTATKQYGKAIDAWIYPEFEQNWKLFAPNPLQQNVAVEVRAEFRARDGARAATGWIGLTAGDAREIRGNPLPSHVHQNELRRAWDFYVSSHDDKNRATGPRGTLAERYLRRIALLRLDRHEPAGTAGTVERIQFRSVTTVVEAPPWSGEKTDTRPVHRVLPWWNVTEDDLPPGTGATG</sequence>
<feature type="transmembrane region" description="Helical" evidence="2">
    <location>
        <begin position="48"/>
        <end position="70"/>
    </location>
</feature>
<dbReference type="EMBL" id="BSBI01000008">
    <property type="protein sequence ID" value="GLF96671.1"/>
    <property type="molecule type" value="Genomic_DNA"/>
</dbReference>
<comment type="caution">
    <text evidence="3">The sequence shown here is derived from an EMBL/GenBank/DDBJ whole genome shotgun (WGS) entry which is preliminary data.</text>
</comment>
<dbReference type="InterPro" id="IPR043857">
    <property type="entry name" value="DUF5819"/>
</dbReference>
<feature type="region of interest" description="Disordered" evidence="1">
    <location>
        <begin position="1"/>
        <end position="36"/>
    </location>
</feature>